<keyword evidence="4 9" id="KW-0819">tRNA processing</keyword>
<dbReference type="Gene3D" id="1.20.120.890">
    <property type="entry name" value="tRNA(Met) cytidine acetyltransferase, tail domain"/>
    <property type="match status" value="1"/>
</dbReference>
<feature type="binding site" evidence="9">
    <location>
        <begin position="530"/>
        <end position="532"/>
    </location>
    <ligand>
        <name>acetyl-CoA</name>
        <dbReference type="ChEBI" id="CHEBI:57288"/>
    </ligand>
</feature>
<organism evidence="11 12">
    <name type="scientific">Photobacterium swingsii</name>
    <dbReference type="NCBI Taxonomy" id="680026"/>
    <lineage>
        <taxon>Bacteria</taxon>
        <taxon>Pseudomonadati</taxon>
        <taxon>Pseudomonadota</taxon>
        <taxon>Gammaproteobacteria</taxon>
        <taxon>Vibrionales</taxon>
        <taxon>Vibrionaceae</taxon>
        <taxon>Photobacterium</taxon>
    </lineage>
</organism>
<feature type="binding site" evidence="9">
    <location>
        <position position="570"/>
    </location>
    <ligand>
        <name>acetyl-CoA</name>
        <dbReference type="ChEBI" id="CHEBI:57288"/>
    </ligand>
</feature>
<dbReference type="Proteomes" id="UP000240481">
    <property type="component" value="Unassembled WGS sequence"/>
</dbReference>
<protein>
    <recommendedName>
        <fullName evidence="9">tRNA(Met) cytidine acetyltransferase TmcA</fullName>
        <ecNumber evidence="9">2.3.1.193</ecNumber>
    </recommendedName>
</protein>
<evidence type="ECO:0000313" key="12">
    <source>
        <dbReference type="Proteomes" id="UP000240481"/>
    </source>
</evidence>
<keyword evidence="6 9" id="KW-0067">ATP-binding</keyword>
<feature type="binding site" evidence="9">
    <location>
        <position position="370"/>
    </location>
    <ligand>
        <name>ATP</name>
        <dbReference type="ChEBI" id="CHEBI:30616"/>
    </ligand>
</feature>
<keyword evidence="12" id="KW-1185">Reference proteome</keyword>
<dbReference type="GO" id="GO:0005737">
    <property type="term" value="C:cytoplasm"/>
    <property type="evidence" value="ECO:0007669"/>
    <property type="project" value="UniProtKB-SubCell"/>
</dbReference>
<dbReference type="PANTHER" id="PTHR10925:SF5">
    <property type="entry name" value="RNA CYTIDINE ACETYLTRANSFERASE"/>
    <property type="match status" value="1"/>
</dbReference>
<dbReference type="GO" id="GO:0005524">
    <property type="term" value="F:ATP binding"/>
    <property type="evidence" value="ECO:0007669"/>
    <property type="project" value="UniProtKB-UniRule"/>
</dbReference>
<dbReference type="EC" id="2.3.1.193" evidence="9"/>
<dbReference type="GO" id="GO:0051392">
    <property type="term" value="F:tRNA cytidine N4-acetyltransferase activity"/>
    <property type="evidence" value="ECO:0007669"/>
    <property type="project" value="UniProtKB-UniRule"/>
</dbReference>
<dbReference type="AlphaFoldDB" id="A0A2T3P8W5"/>
<gene>
    <name evidence="9" type="primary">tmcA</name>
    <name evidence="11" type="ORF">C9I94_06505</name>
</gene>
<keyword evidence="3 9" id="KW-0808">Transferase</keyword>
<dbReference type="PANTHER" id="PTHR10925">
    <property type="entry name" value="N-ACETYLTRANSFERASE 10"/>
    <property type="match status" value="1"/>
</dbReference>
<dbReference type="Pfam" id="PF08351">
    <property type="entry name" value="TmcA_N"/>
    <property type="match status" value="1"/>
</dbReference>
<evidence type="ECO:0000259" key="10">
    <source>
        <dbReference type="PROSITE" id="PS51186"/>
    </source>
</evidence>
<keyword evidence="8 9" id="KW-0012">Acyltransferase</keyword>
<evidence type="ECO:0000256" key="3">
    <source>
        <dbReference type="ARBA" id="ARBA00022679"/>
    </source>
</evidence>
<feature type="domain" description="N-acetyltransferase" evidence="10">
    <location>
        <begin position="425"/>
        <end position="605"/>
    </location>
</feature>
<dbReference type="CDD" id="cd04301">
    <property type="entry name" value="NAT_SF"/>
    <property type="match status" value="1"/>
</dbReference>
<comment type="caution">
    <text evidence="11">The sequence shown here is derived from an EMBL/GenBank/DDBJ whole genome shotgun (WGS) entry which is preliminary data.</text>
</comment>
<dbReference type="InterPro" id="IPR013562">
    <property type="entry name" value="TmcA/NAT10_N"/>
</dbReference>
<dbReference type="Gene3D" id="3.40.630.30">
    <property type="match status" value="1"/>
</dbReference>
<keyword evidence="5 9" id="KW-0547">Nucleotide-binding</keyword>
<evidence type="ECO:0000256" key="6">
    <source>
        <dbReference type="ARBA" id="ARBA00022840"/>
    </source>
</evidence>
<dbReference type="GO" id="GO:1990883">
    <property type="term" value="F:18S rRNA cytidine N-acetyltransferase activity"/>
    <property type="evidence" value="ECO:0007669"/>
    <property type="project" value="TreeGrafter"/>
</dbReference>
<dbReference type="RefSeq" id="WP_107302551.1">
    <property type="nucleotide sequence ID" value="NZ_AP024853.1"/>
</dbReference>
<dbReference type="SUPFAM" id="SSF55729">
    <property type="entry name" value="Acyl-CoA N-acyltransferases (Nat)"/>
    <property type="match status" value="1"/>
</dbReference>
<dbReference type="InterPro" id="IPR007807">
    <property type="entry name" value="TcmA/NAT10_helicase"/>
</dbReference>
<sequence>MAKPQHYSTRIISVLHRCHHRALVVLEGDLTWQLSQVSSFAEHYHAPLWLGNQAELGITSVNAKKAKNWLGQEVDCLVVDANQDFFPDAFGMLSGTVVGGGVVLLLVAPPGEDEDKPSWQWLRHQFVRNDCFHIKQAECLSLATVNDDKTGCPQHSGLANLPLQLEHQVKRFEDIAADSVVQRESHGLTFGCITQDQVCAVEAIRKVVLGHRKRPLVLTADRGRGKSSALGLAAASLMLERDIKIVVTAPSFATVDTLFAHTRNQLNLQGGALQSSSAMALIWNKSSLQFVAPDRLLEQEIECDFLIVDEAAAIPSPLLVGLLSRYNRIAFASTIHGYEGTGRGFAIKFRGYLDKLMPQWRELHIKQAVRWAELDPLECWVFETLLLNAEMTPLAITDTSLSVNSEARKCSQMLTNTISYHLVTTAELLANPSQLIQIFGLLINAHYQTSPADFFQILDDDALLVWVARYENKVVGCCLLSVEGQFSSELAQQVMLGQRRPKGHLLPQSIAAHIGLAKAAAQLAGRIQRIAVHPSLWRNKVGQQLLVQVADWANEQNFDYLGTSFGVAQELVGFWQYSGFSVIRLGVTKDAASGCYSALAVKPLSPLSQSWFRDAQVLFSLNFHAQCQEQFSDLDVATLRALYRVADPLSSSNRVTNEALVFQQLSTYVSGGLGYDTAVGSLEWLVKRWLTHTMHDSAIQEEARIDEVLVINKIIQKHTWSSIINEHHFVGRKQAEAALREQVSRLLRSFHLPDNT</sequence>
<dbReference type="InterPro" id="IPR038321">
    <property type="entry name" value="TmcA_C_sf"/>
</dbReference>
<dbReference type="InterPro" id="IPR032672">
    <property type="entry name" value="TmcA/NAT10/Kre33"/>
</dbReference>
<proteinExistence type="inferred from homology"/>
<dbReference type="InterPro" id="IPR027417">
    <property type="entry name" value="P-loop_NTPase"/>
</dbReference>
<evidence type="ECO:0000256" key="8">
    <source>
        <dbReference type="ARBA" id="ARBA00023315"/>
    </source>
</evidence>
<evidence type="ECO:0000256" key="9">
    <source>
        <dbReference type="HAMAP-Rule" id="MF_01886"/>
    </source>
</evidence>
<dbReference type="OrthoDB" id="5578851at2"/>
<name>A0A2T3P8W5_9GAMM</name>
<keyword evidence="7 9" id="KW-0694">RNA-binding</keyword>
<dbReference type="InterPro" id="IPR024914">
    <property type="entry name" value="tRNA_acetyltr_TmcA"/>
</dbReference>
<dbReference type="InterPro" id="IPR000182">
    <property type="entry name" value="GNAT_dom"/>
</dbReference>
<evidence type="ECO:0000256" key="1">
    <source>
        <dbReference type="ARBA" id="ARBA00022490"/>
    </source>
</evidence>
<comment type="similarity">
    <text evidence="9">Belongs to the TmcA family.</text>
</comment>
<dbReference type="InterPro" id="IPR016181">
    <property type="entry name" value="Acyl_CoA_acyltransferase"/>
</dbReference>
<evidence type="ECO:0000256" key="5">
    <source>
        <dbReference type="ARBA" id="ARBA00022741"/>
    </source>
</evidence>
<dbReference type="Gene3D" id="3.40.50.300">
    <property type="entry name" value="P-loop containing nucleotide triphosphate hydrolases"/>
    <property type="match status" value="1"/>
</dbReference>
<dbReference type="EMBL" id="PYLZ01000003">
    <property type="protein sequence ID" value="PSW25305.1"/>
    <property type="molecule type" value="Genomic_DNA"/>
</dbReference>
<dbReference type="GO" id="GO:0000049">
    <property type="term" value="F:tRNA binding"/>
    <property type="evidence" value="ECO:0007669"/>
    <property type="project" value="UniProtKB-UniRule"/>
</dbReference>
<accession>A0A2T3P8W5</accession>
<dbReference type="HAMAP" id="MF_01886">
    <property type="entry name" value="tRNA_acetyltr_TmcA"/>
    <property type="match status" value="1"/>
</dbReference>
<dbReference type="Pfam" id="PF05127">
    <property type="entry name" value="NAT10_TcmA_helicase"/>
    <property type="match status" value="1"/>
</dbReference>
<dbReference type="PROSITE" id="PS51186">
    <property type="entry name" value="GNAT"/>
    <property type="match status" value="1"/>
</dbReference>
<reference evidence="11 12" key="1">
    <citation type="submission" date="2018-01" db="EMBL/GenBank/DDBJ databases">
        <title>Whole genome sequencing of Histamine producing bacteria.</title>
        <authorList>
            <person name="Butler K."/>
        </authorList>
    </citation>
    <scope>NUCLEOTIDE SEQUENCE [LARGE SCALE GENOMIC DNA]</scope>
    <source>
        <strain evidence="11 12">DSM 24669</strain>
    </source>
</reference>
<evidence type="ECO:0000256" key="4">
    <source>
        <dbReference type="ARBA" id="ARBA00022694"/>
    </source>
</evidence>
<evidence type="ECO:0000256" key="2">
    <source>
        <dbReference type="ARBA" id="ARBA00022555"/>
    </source>
</evidence>
<feature type="binding site" evidence="9">
    <location>
        <position position="197"/>
    </location>
    <ligand>
        <name>ATP</name>
        <dbReference type="ChEBI" id="CHEBI:30616"/>
    </ligand>
</feature>
<dbReference type="Pfam" id="PF13718">
    <property type="entry name" value="GNAT_acetyltr_2"/>
    <property type="match status" value="1"/>
</dbReference>
<comment type="subcellular location">
    <subcellularLocation>
        <location evidence="9">Cytoplasm</location>
    </subcellularLocation>
</comment>
<keyword evidence="1 9" id="KW-0963">Cytoplasm</keyword>
<dbReference type="SUPFAM" id="SSF52540">
    <property type="entry name" value="P-loop containing nucleoside triphosphate hydrolases"/>
    <property type="match status" value="1"/>
</dbReference>
<dbReference type="GO" id="GO:0051391">
    <property type="term" value="P:tRNA acetylation"/>
    <property type="evidence" value="ECO:0007669"/>
    <property type="project" value="UniProtKB-UniRule"/>
</dbReference>
<comment type="catalytic activity">
    <reaction evidence="9">
        <text>cytidine(34) in elongator tRNA(Met) + acetyl-CoA + ATP + H2O = N(4)-acetylcytidine(34) in elongator tRNA(Met) + ADP + phosphate + CoA + H(+)</text>
        <dbReference type="Rhea" id="RHEA:43788"/>
        <dbReference type="Rhea" id="RHEA-COMP:10693"/>
        <dbReference type="Rhea" id="RHEA-COMP:10694"/>
        <dbReference type="ChEBI" id="CHEBI:15377"/>
        <dbReference type="ChEBI" id="CHEBI:15378"/>
        <dbReference type="ChEBI" id="CHEBI:30616"/>
        <dbReference type="ChEBI" id="CHEBI:43474"/>
        <dbReference type="ChEBI" id="CHEBI:57287"/>
        <dbReference type="ChEBI" id="CHEBI:57288"/>
        <dbReference type="ChEBI" id="CHEBI:74900"/>
        <dbReference type="ChEBI" id="CHEBI:82748"/>
        <dbReference type="ChEBI" id="CHEBI:456216"/>
        <dbReference type="EC" id="2.3.1.193"/>
    </reaction>
</comment>
<dbReference type="Gene3D" id="3.40.50.11040">
    <property type="match status" value="1"/>
</dbReference>
<comment type="caution">
    <text evidence="9">Lacks conserved residue(s) required for the propagation of feature annotation.</text>
</comment>
<dbReference type="GO" id="GO:1904812">
    <property type="term" value="P:rRNA acetylation involved in maturation of SSU-rRNA"/>
    <property type="evidence" value="ECO:0007669"/>
    <property type="project" value="TreeGrafter"/>
</dbReference>
<dbReference type="GO" id="GO:0002101">
    <property type="term" value="P:tRNA wobble cytosine modification"/>
    <property type="evidence" value="ECO:0007669"/>
    <property type="project" value="UniProtKB-UniRule"/>
</dbReference>
<comment type="function">
    <text evidence="9">Catalyzes the formation of N(4)-acetylcytidine (ac(4)C) at the wobble position of tRNA(Met), by using acetyl-CoA as an acetyl donor and ATP (or GTP).</text>
</comment>
<evidence type="ECO:0000256" key="7">
    <source>
        <dbReference type="ARBA" id="ARBA00022884"/>
    </source>
</evidence>
<evidence type="ECO:0000313" key="11">
    <source>
        <dbReference type="EMBL" id="PSW25305.1"/>
    </source>
</evidence>
<keyword evidence="2 9" id="KW-0820">tRNA-binding</keyword>